<dbReference type="PANTHER" id="PTHR21666:SF289">
    <property type="entry name" value="L-ALA--D-GLU ENDOPEPTIDASE"/>
    <property type="match status" value="1"/>
</dbReference>
<keyword evidence="1" id="KW-0732">Signal</keyword>
<sequence length="287" mass="32976">MSRYRRTKAFWHKMKFKYKFTVTNENKLEDVMDVRLSKLDGLFIFFIVLLTIFVIVGSVMSYTPLRNILPGYMNSEIRAQVVSNALQVDSFRRVIEMQNLYIVNIQDIFRGTVKADTVHSIDSLASIREDSLKGRTRREEEFIRKYEEAEKYNLTSVALQVEAMGINFFCPVRGMIFEHFNADIKHYGVDIAPNPNESILATLEGMVILSTYTAQSGYILSIQHNQGFVSVYKHCGPLLKQEGDKVKAGEAIALVSSNHGKPAEDSYLYFELWYKGKAMNPENYIVF</sequence>
<keyword evidence="2" id="KW-0472">Membrane</keyword>
<comment type="caution">
    <text evidence="4">The sequence shown here is derived from an EMBL/GenBank/DDBJ whole genome shotgun (WGS) entry which is preliminary data.</text>
</comment>
<dbReference type="Gene3D" id="2.70.70.10">
    <property type="entry name" value="Glucose Permease (Domain IIA)"/>
    <property type="match status" value="1"/>
</dbReference>
<dbReference type="GO" id="GO:0004222">
    <property type="term" value="F:metalloendopeptidase activity"/>
    <property type="evidence" value="ECO:0007669"/>
    <property type="project" value="TreeGrafter"/>
</dbReference>
<name>A0A5J4QXP6_9ZZZZ</name>
<evidence type="ECO:0000256" key="1">
    <source>
        <dbReference type="ARBA" id="ARBA00022729"/>
    </source>
</evidence>
<keyword evidence="4" id="KW-0378">Hydrolase</keyword>
<keyword evidence="2" id="KW-0812">Transmembrane</keyword>
<evidence type="ECO:0000313" key="4">
    <source>
        <dbReference type="EMBL" id="KAA6326129.1"/>
    </source>
</evidence>
<evidence type="ECO:0000259" key="3">
    <source>
        <dbReference type="Pfam" id="PF01551"/>
    </source>
</evidence>
<dbReference type="InterPro" id="IPR011055">
    <property type="entry name" value="Dup_hybrid_motif"/>
</dbReference>
<proteinExistence type="predicted"/>
<dbReference type="AlphaFoldDB" id="A0A5J4QXP6"/>
<reference evidence="4" key="1">
    <citation type="submission" date="2019-03" db="EMBL/GenBank/DDBJ databases">
        <title>Single cell metagenomics reveals metabolic interactions within the superorganism composed of flagellate Streblomastix strix and complex community of Bacteroidetes bacteria on its surface.</title>
        <authorList>
            <person name="Treitli S.C."/>
            <person name="Kolisko M."/>
            <person name="Husnik F."/>
            <person name="Keeling P."/>
            <person name="Hampl V."/>
        </authorList>
    </citation>
    <scope>NUCLEOTIDE SEQUENCE</scope>
    <source>
        <strain evidence="4">STM</strain>
    </source>
</reference>
<keyword evidence="2" id="KW-1133">Transmembrane helix</keyword>
<feature type="domain" description="M23ase beta-sheet core" evidence="3">
    <location>
        <begin position="185"/>
        <end position="281"/>
    </location>
</feature>
<dbReference type="InterPro" id="IPR050570">
    <property type="entry name" value="Cell_wall_metabolism_enzyme"/>
</dbReference>
<dbReference type="InterPro" id="IPR016047">
    <property type="entry name" value="M23ase_b-sheet_dom"/>
</dbReference>
<accession>A0A5J4QXP6</accession>
<evidence type="ECO:0000256" key="2">
    <source>
        <dbReference type="SAM" id="Phobius"/>
    </source>
</evidence>
<dbReference type="SUPFAM" id="SSF51261">
    <property type="entry name" value="Duplicated hybrid motif"/>
    <property type="match status" value="1"/>
</dbReference>
<feature type="transmembrane region" description="Helical" evidence="2">
    <location>
        <begin position="42"/>
        <end position="65"/>
    </location>
</feature>
<protein>
    <submittedName>
        <fullName evidence="4">Murein hydrolase activator NlpD</fullName>
    </submittedName>
</protein>
<organism evidence="4">
    <name type="scientific">termite gut metagenome</name>
    <dbReference type="NCBI Taxonomy" id="433724"/>
    <lineage>
        <taxon>unclassified sequences</taxon>
        <taxon>metagenomes</taxon>
        <taxon>organismal metagenomes</taxon>
    </lineage>
</organism>
<dbReference type="PANTHER" id="PTHR21666">
    <property type="entry name" value="PEPTIDASE-RELATED"/>
    <property type="match status" value="1"/>
</dbReference>
<dbReference type="CDD" id="cd12797">
    <property type="entry name" value="M23_peptidase"/>
    <property type="match status" value="1"/>
</dbReference>
<dbReference type="EMBL" id="SNRY01002222">
    <property type="protein sequence ID" value="KAA6326129.1"/>
    <property type="molecule type" value="Genomic_DNA"/>
</dbReference>
<gene>
    <name evidence="4" type="ORF">EZS27_024729</name>
</gene>
<dbReference type="Pfam" id="PF01551">
    <property type="entry name" value="Peptidase_M23"/>
    <property type="match status" value="1"/>
</dbReference>